<evidence type="ECO:0000256" key="1">
    <source>
        <dbReference type="SAM" id="SignalP"/>
    </source>
</evidence>
<dbReference type="AlphaFoldDB" id="A0A0R1WRE7"/>
<organism evidence="2 3">
    <name type="scientific">Ligilactobacillus hayakitensis DSM 18933 = JCM 14209</name>
    <dbReference type="NCBI Taxonomy" id="1423755"/>
    <lineage>
        <taxon>Bacteria</taxon>
        <taxon>Bacillati</taxon>
        <taxon>Bacillota</taxon>
        <taxon>Bacilli</taxon>
        <taxon>Lactobacillales</taxon>
        <taxon>Lactobacillaceae</taxon>
        <taxon>Ligilactobacillus</taxon>
    </lineage>
</organism>
<proteinExistence type="predicted"/>
<gene>
    <name evidence="2" type="ORF">FC40_GL000343</name>
</gene>
<dbReference type="Proteomes" id="UP000051054">
    <property type="component" value="Unassembled WGS sequence"/>
</dbReference>
<dbReference type="EMBL" id="AZGD01000011">
    <property type="protein sequence ID" value="KRM20177.1"/>
    <property type="molecule type" value="Genomic_DNA"/>
</dbReference>
<keyword evidence="3" id="KW-1185">Reference proteome</keyword>
<dbReference type="STRING" id="1423755.FC40_GL000343"/>
<sequence length="173" mass="19158">MKKIIKYVVAFGAVLLVLMAPTAVNAATHHQVHQVKAVKLDPENLTAKQEAALSWWYIWKHHSLMAMSGENKVVNQLGDAKGKVQVFSVKNAPEYAKGRYGLPQAATKVWYVTLNGKNGVRYTQVDGKYFLDGGDGGFRPEPVTAKQMIDQAKQDNALNDIIAFSNNMKVVEK</sequence>
<name>A0A0R1WRE7_9LACO</name>
<dbReference type="PATRIC" id="fig|1423755.3.peg.378"/>
<reference evidence="2 3" key="1">
    <citation type="journal article" date="2015" name="Genome Announc.">
        <title>Expanding the biotechnology potential of lactobacilli through comparative genomics of 213 strains and associated genera.</title>
        <authorList>
            <person name="Sun Z."/>
            <person name="Harris H.M."/>
            <person name="McCann A."/>
            <person name="Guo C."/>
            <person name="Argimon S."/>
            <person name="Zhang W."/>
            <person name="Yang X."/>
            <person name="Jeffery I.B."/>
            <person name="Cooney J.C."/>
            <person name="Kagawa T.F."/>
            <person name="Liu W."/>
            <person name="Song Y."/>
            <person name="Salvetti E."/>
            <person name="Wrobel A."/>
            <person name="Rasinkangas P."/>
            <person name="Parkhill J."/>
            <person name="Rea M.C."/>
            <person name="O'Sullivan O."/>
            <person name="Ritari J."/>
            <person name="Douillard F.P."/>
            <person name="Paul Ross R."/>
            <person name="Yang R."/>
            <person name="Briner A.E."/>
            <person name="Felis G.E."/>
            <person name="de Vos W.M."/>
            <person name="Barrangou R."/>
            <person name="Klaenhammer T.R."/>
            <person name="Caufield P.W."/>
            <person name="Cui Y."/>
            <person name="Zhang H."/>
            <person name="O'Toole P.W."/>
        </authorList>
    </citation>
    <scope>NUCLEOTIDE SEQUENCE [LARGE SCALE GENOMIC DNA]</scope>
    <source>
        <strain evidence="2 3">DSM 18933</strain>
    </source>
</reference>
<feature type="signal peptide" evidence="1">
    <location>
        <begin position="1"/>
        <end position="26"/>
    </location>
</feature>
<evidence type="ECO:0000313" key="2">
    <source>
        <dbReference type="EMBL" id="KRM20177.1"/>
    </source>
</evidence>
<accession>A0A0R1WRE7</accession>
<evidence type="ECO:0000313" key="3">
    <source>
        <dbReference type="Proteomes" id="UP000051054"/>
    </source>
</evidence>
<dbReference type="RefSeq" id="WP_025022675.1">
    <property type="nucleotide sequence ID" value="NZ_AZGD01000011.1"/>
</dbReference>
<feature type="chain" id="PRO_5006412859" evidence="1">
    <location>
        <begin position="27"/>
        <end position="173"/>
    </location>
</feature>
<protein>
    <submittedName>
        <fullName evidence="2">Uncharacterized protein</fullName>
    </submittedName>
</protein>
<comment type="caution">
    <text evidence="2">The sequence shown here is derived from an EMBL/GenBank/DDBJ whole genome shotgun (WGS) entry which is preliminary data.</text>
</comment>
<keyword evidence="1" id="KW-0732">Signal</keyword>